<evidence type="ECO:0000313" key="2">
    <source>
        <dbReference type="EMBL" id="MBB4236656.1"/>
    </source>
</evidence>
<proteinExistence type="predicted"/>
<sequence length="534" mass="60180">MNPVPHPSNEPPSRIASALPAQSAAALKCFNTGLRLSPYPTRIMPHGQYYRKLFELSDGWIVFGEFADSRGRRKRKVFRRLESLDRFPAHIRTESLTAEPFIKNCSTLRGKLSELYNYLKILINTLRSTIQKLSNLSKTEREICDSYGQQCRRTSHPEVSQVCLTAALRPKTAAGALGPSLSTSPVKGPYKRSDNLRAGATPETRRIGKYWVDGLKPTAEVDPVRTFDEAAGPIAQLRDMRTRLRDGRRQIRLLLDGLGGFLNSLDGGDQASLDRSIGLKSWGSVSADRQEALKRRDDMLRRLYRETRGWMDLPSSAAVRMMRLDAERYETRRRPRDPEDFTPPPVEPARTWWKILTAGATIPGTKRLQCEAIRAEMRFAGAGLRELRNHMDHSSPRRARRSCVIGALGTDDDRRSAMAPDLPSCSARRTDGSLRRVSSVAVVRICRTTWSRKWRQLIGCGHRCRNCLDAGHIIVTAREGEPSVIRLSKGVGGLNPQGETEGPNRIGLIHTFFLRGRIFCRLSDFKGRKWPRGQ</sequence>
<dbReference type="AlphaFoldDB" id="A0A7W6R4E1"/>
<dbReference type="EMBL" id="JACIFY010000011">
    <property type="protein sequence ID" value="MBB4236656.1"/>
    <property type="molecule type" value="Genomic_DNA"/>
</dbReference>
<feature type="region of interest" description="Disordered" evidence="1">
    <location>
        <begin position="175"/>
        <end position="199"/>
    </location>
</feature>
<name>A0A7W6R4E1_9HYPH</name>
<accession>A0A7W6R4E1</accession>
<protein>
    <submittedName>
        <fullName evidence="2">Uncharacterized protein</fullName>
    </submittedName>
</protein>
<evidence type="ECO:0000256" key="1">
    <source>
        <dbReference type="SAM" id="MobiDB-lite"/>
    </source>
</evidence>
<dbReference type="Proteomes" id="UP000540909">
    <property type="component" value="Unassembled WGS sequence"/>
</dbReference>
<evidence type="ECO:0000313" key="3">
    <source>
        <dbReference type="Proteomes" id="UP000540909"/>
    </source>
</evidence>
<comment type="caution">
    <text evidence="2">The sequence shown here is derived from an EMBL/GenBank/DDBJ whole genome shotgun (WGS) entry which is preliminary data.</text>
</comment>
<reference evidence="2 3" key="1">
    <citation type="submission" date="2020-08" db="EMBL/GenBank/DDBJ databases">
        <title>Genomic Encyclopedia of Type Strains, Phase IV (KMG-V): Genome sequencing to study the core and pangenomes of soil and plant-associated prokaryotes.</title>
        <authorList>
            <person name="Whitman W."/>
        </authorList>
    </citation>
    <scope>NUCLEOTIDE SEQUENCE [LARGE SCALE GENOMIC DNA]</scope>
    <source>
        <strain evidence="2 3">SEMIA 4089</strain>
    </source>
</reference>
<gene>
    <name evidence="2" type="ORF">GGD57_003246</name>
</gene>
<organism evidence="2 3">
    <name type="scientific">Rhizobium esperanzae</name>
    <dbReference type="NCBI Taxonomy" id="1967781"/>
    <lineage>
        <taxon>Bacteria</taxon>
        <taxon>Pseudomonadati</taxon>
        <taxon>Pseudomonadota</taxon>
        <taxon>Alphaproteobacteria</taxon>
        <taxon>Hyphomicrobiales</taxon>
        <taxon>Rhizobiaceae</taxon>
        <taxon>Rhizobium/Agrobacterium group</taxon>
        <taxon>Rhizobium</taxon>
    </lineage>
</organism>